<dbReference type="PIRSF" id="PIRSF005765">
    <property type="entry name" value="L-fibroin"/>
    <property type="match status" value="1"/>
</dbReference>
<proteinExistence type="evidence at transcript level"/>
<keyword evidence="2" id="KW-0732">Signal</keyword>
<dbReference type="EMBL" id="KF669645">
    <property type="protein sequence ID" value="AHB81536.1"/>
    <property type="molecule type" value="mRNA"/>
</dbReference>
<feature type="chain" id="PRO_5004741607" description="Fibroin light chain" evidence="2">
    <location>
        <begin position="17"/>
        <end position="263"/>
    </location>
</feature>
<dbReference type="RefSeq" id="XP_028170825.1">
    <property type="nucleotide sequence ID" value="XM_028315024.1"/>
</dbReference>
<dbReference type="AlphaFoldDB" id="V5UTC1"/>
<dbReference type="Pfam" id="PF05849">
    <property type="entry name" value="L-fibroin"/>
    <property type="match status" value="1"/>
</dbReference>
<organism evidence="3">
    <name type="scientific">Ostrinia furnacalis</name>
    <name type="common">Asian corn borer</name>
    <dbReference type="NCBI Taxonomy" id="93504"/>
    <lineage>
        <taxon>Eukaryota</taxon>
        <taxon>Metazoa</taxon>
        <taxon>Ecdysozoa</taxon>
        <taxon>Arthropoda</taxon>
        <taxon>Hexapoda</taxon>
        <taxon>Insecta</taxon>
        <taxon>Pterygota</taxon>
        <taxon>Neoptera</taxon>
        <taxon>Endopterygota</taxon>
        <taxon>Lepidoptera</taxon>
        <taxon>Glossata</taxon>
        <taxon>Ditrysia</taxon>
        <taxon>Pyraloidea</taxon>
        <taxon>Crambidae</taxon>
        <taxon>Pyraustinae</taxon>
        <taxon>Ostrinia</taxon>
    </lineage>
</organism>
<evidence type="ECO:0000256" key="2">
    <source>
        <dbReference type="SAM" id="SignalP"/>
    </source>
</evidence>
<evidence type="ECO:0000313" key="3">
    <source>
        <dbReference type="EMBL" id="AHB81536.1"/>
    </source>
</evidence>
<comment type="subcellular location">
    <subcellularLocation>
        <location evidence="1">Secreted</location>
    </subcellularLocation>
</comment>
<keyword evidence="1" id="KW-0964">Secreted</keyword>
<accession>V5UTC1</accession>
<sequence>MLPFVLVSLLVSGAFALPAVSVSQYNYNEIAPVADNGKLVSSYLSSNAFDLVDGGDTNIYILTIQQIINDLSNQPDPRSQALAVAQAIAVVGELASGIPGDACDASAFVNAYANAVRSGNNAGLRAALNRYLGRLAADIDRIAQLAVNPNALRSAVGPRGNCAGGGRTYQFEAAWAAINNGSNGLINEEYCAAKRLYSAFNARSNNVGAAVSAAAAAPVARAVQQALNPLSNFLRVVASGANPSSQAAAAKAALLRAGASIQL</sequence>
<comment type="function">
    <text evidence="1">It is likely that the major role of L-chain is to prevent the retention of H-chain in ER by forming the disulfide linkage.</text>
</comment>
<protein>
    <recommendedName>
        <fullName evidence="1">Fibroin light chain</fullName>
        <shortName evidence="1">Fib-L</shortName>
    </recommendedName>
    <alternativeName>
        <fullName evidence="1">L-fibroin</fullName>
    </alternativeName>
</protein>
<reference evidence="3" key="1">
    <citation type="submission" date="2013-09" db="EMBL/GenBank/DDBJ databases">
        <authorList>
            <person name="Li Z."/>
            <person name="Yang Y."/>
        </authorList>
    </citation>
    <scope>NUCLEOTIDE SEQUENCE</scope>
</reference>
<dbReference type="CTD" id="693047"/>
<keyword evidence="1" id="KW-0737">Silk protein</keyword>
<feature type="signal peptide" evidence="2">
    <location>
        <begin position="1"/>
        <end position="16"/>
    </location>
</feature>
<name>V5UTC1_OSTFU</name>
<dbReference type="GeneID" id="114360339"/>
<dbReference type="KEGG" id="ofu:114360339"/>
<evidence type="ECO:0000256" key="1">
    <source>
        <dbReference type="PIRNR" id="PIRNR005765"/>
    </source>
</evidence>
<comment type="subunit">
    <text evidence="1">Silk fibroin elementary unit consists in a disulfide-linked heavy and light chain and a p25 glycoprotein in molar ratios of 6:6:1. This results in a complex of approximately 2.3 MDa.</text>
</comment>
<dbReference type="OrthoDB" id="8118339at2759"/>
<dbReference type="InterPro" id="IPR008660">
    <property type="entry name" value="L-fibroin"/>
</dbReference>
<dbReference type="GO" id="GO:0005576">
    <property type="term" value="C:extracellular region"/>
    <property type="evidence" value="ECO:0007669"/>
    <property type="project" value="UniProtKB-SubCell"/>
</dbReference>